<dbReference type="InterPro" id="IPR044865">
    <property type="entry name" value="MRH_dom"/>
</dbReference>
<feature type="signal peptide" evidence="9">
    <location>
        <begin position="1"/>
        <end position="23"/>
    </location>
</feature>
<evidence type="ECO:0000256" key="1">
    <source>
        <dbReference type="ARBA" id="ARBA00004367"/>
    </source>
</evidence>
<dbReference type="GO" id="GO:0030968">
    <property type="term" value="P:endoplasmic reticulum unfolded protein response"/>
    <property type="evidence" value="ECO:0007669"/>
    <property type="project" value="InterPro"/>
</dbReference>
<evidence type="ECO:0000256" key="5">
    <source>
        <dbReference type="ARBA" id="ARBA00022734"/>
    </source>
</evidence>
<keyword evidence="6" id="KW-0256">Endoplasmic reticulum</keyword>
<dbReference type="SUPFAM" id="SSF50911">
    <property type="entry name" value="Mannose 6-phosphate receptor domain"/>
    <property type="match status" value="1"/>
</dbReference>
<dbReference type="GO" id="GO:0030970">
    <property type="term" value="P:retrograde protein transport, ER to cytosol"/>
    <property type="evidence" value="ECO:0007669"/>
    <property type="project" value="TreeGrafter"/>
</dbReference>
<comment type="similarity">
    <text evidence="2">Belongs to the OS-9 family.</text>
</comment>
<protein>
    <recommendedName>
        <fullName evidence="3">Protein OS-9 homolog</fullName>
    </recommendedName>
</protein>
<dbReference type="GO" id="GO:0005788">
    <property type="term" value="C:endoplasmic reticulum lumen"/>
    <property type="evidence" value="ECO:0007669"/>
    <property type="project" value="TreeGrafter"/>
</dbReference>
<sequence>MLSRNLIIYLSALSVLQSDPAYALRQGSSRLRDVLAFPKYQVQFLNDLPLSTSDAYLCEDIGVEREDEFLGLRVSLPGRKRIGDGGEMIPSENRLSLIPMSLTPPGSERLNEYLCLMPSSNTTEAQNSIVQGHKAEQEEPDPVQSWQALSHLDGNCLYSKQGWFTYSYVKPAILLQFRPFWLTQQFRYCHNSHVRQFRAAQHAHPHPPGGYIPTEDATFDAYTLGQAAAPAKRKQSLPPGRAGSAPTTESAPPVSFGIGTSSRYLVQRWSDGTPCDKTGRPREIEIQFHCGLTSNDMIYSIKELAICQYVMIVHSPHLCSLAGFRSEVQDVEPAPIRCRQILSDEAFEGWIGAAGAAGGGLGLEMGKENRPRGLERGKETIGRVNVPDGLAIEGVQDAALKELLAKTLEAIAAQRAEQSDGQGESADENAEELVLLSWAEDGEGGAVLVEADLLVGGDEGADRQGLEQGERDLIMDVVRQFLGQKAGEKAQTEPEKQEEEEDKDEKRVRDEL</sequence>
<keyword evidence="7" id="KW-1015">Disulfide bond</keyword>
<keyword evidence="5" id="KW-0430">Lectin</keyword>
<dbReference type="PANTHER" id="PTHR15414:SF0">
    <property type="entry name" value="ENDOPLASMIC RETICULUM LECTIN 1"/>
    <property type="match status" value="1"/>
</dbReference>
<feature type="chain" id="PRO_5012824537" description="Protein OS-9 homolog" evidence="9">
    <location>
        <begin position="24"/>
        <end position="512"/>
    </location>
</feature>
<dbReference type="GO" id="GO:0030246">
    <property type="term" value="F:carbohydrate binding"/>
    <property type="evidence" value="ECO:0007669"/>
    <property type="project" value="UniProtKB-KW"/>
</dbReference>
<dbReference type="OrthoDB" id="448954at2759"/>
<evidence type="ECO:0000256" key="3">
    <source>
        <dbReference type="ARBA" id="ARBA00018727"/>
    </source>
</evidence>
<feature type="domain" description="MRH" evidence="10">
    <location>
        <begin position="154"/>
        <end position="321"/>
    </location>
</feature>
<dbReference type="Proteomes" id="UP000193986">
    <property type="component" value="Unassembled WGS sequence"/>
</dbReference>
<evidence type="ECO:0000256" key="7">
    <source>
        <dbReference type="ARBA" id="ARBA00023157"/>
    </source>
</evidence>
<comment type="subcellular location">
    <subcellularLocation>
        <location evidence="1">Endoplasmic reticulum membrane</location>
        <topology evidence="1">Peripheral membrane protein</topology>
        <orientation evidence="1">Lumenal side</orientation>
    </subcellularLocation>
</comment>
<feature type="compositionally biased region" description="Basic and acidic residues" evidence="8">
    <location>
        <begin position="486"/>
        <end position="495"/>
    </location>
</feature>
<feature type="region of interest" description="Disordered" evidence="8">
    <location>
        <begin position="484"/>
        <end position="512"/>
    </location>
</feature>
<evidence type="ECO:0000313" key="12">
    <source>
        <dbReference type="Proteomes" id="UP000193986"/>
    </source>
</evidence>
<proteinExistence type="inferred from homology"/>
<evidence type="ECO:0000313" key="11">
    <source>
        <dbReference type="EMBL" id="ORY23996.1"/>
    </source>
</evidence>
<dbReference type="PROSITE" id="PS51914">
    <property type="entry name" value="MRH"/>
    <property type="match status" value="1"/>
</dbReference>
<dbReference type="AlphaFoldDB" id="A0A1Y2AND4"/>
<dbReference type="EMBL" id="MCFC01000073">
    <property type="protein sequence ID" value="ORY23996.1"/>
    <property type="molecule type" value="Genomic_DNA"/>
</dbReference>
<feature type="region of interest" description="Disordered" evidence="8">
    <location>
        <begin position="230"/>
        <end position="255"/>
    </location>
</feature>
<dbReference type="Gene3D" id="2.70.130.10">
    <property type="entry name" value="Mannose-6-phosphate receptor binding domain"/>
    <property type="match status" value="1"/>
</dbReference>
<reference evidence="11 12" key="1">
    <citation type="submission" date="2016-07" db="EMBL/GenBank/DDBJ databases">
        <title>Pervasive Adenine N6-methylation of Active Genes in Fungi.</title>
        <authorList>
            <consortium name="DOE Joint Genome Institute"/>
            <person name="Mondo S.J."/>
            <person name="Dannebaum R.O."/>
            <person name="Kuo R.C."/>
            <person name="Labutti K."/>
            <person name="Haridas S."/>
            <person name="Kuo A."/>
            <person name="Salamov A."/>
            <person name="Ahrendt S.R."/>
            <person name="Lipzen A."/>
            <person name="Sullivan W."/>
            <person name="Andreopoulos W.B."/>
            <person name="Clum A."/>
            <person name="Lindquist E."/>
            <person name="Daum C."/>
            <person name="Ramamoorthy G.K."/>
            <person name="Gryganskyi A."/>
            <person name="Culley D."/>
            <person name="Magnuson J.K."/>
            <person name="James T.Y."/>
            <person name="O'Malley M.A."/>
            <person name="Stajich J.E."/>
            <person name="Spatafora J.W."/>
            <person name="Visel A."/>
            <person name="Grigoriev I.V."/>
        </authorList>
    </citation>
    <scope>NUCLEOTIDE SEQUENCE [LARGE SCALE GENOMIC DNA]</scope>
    <source>
        <strain evidence="11 12">68-887.2</strain>
    </source>
</reference>
<evidence type="ECO:0000259" key="10">
    <source>
        <dbReference type="PROSITE" id="PS51914"/>
    </source>
</evidence>
<dbReference type="InterPro" id="IPR009011">
    <property type="entry name" value="Man6P_isomerase_rcpt-bd_dom_sf"/>
</dbReference>
<evidence type="ECO:0000256" key="9">
    <source>
        <dbReference type="SAM" id="SignalP"/>
    </source>
</evidence>
<name>A0A1Y2AND4_9TREE</name>
<dbReference type="InterPro" id="IPR045149">
    <property type="entry name" value="OS-9-like"/>
</dbReference>
<evidence type="ECO:0000256" key="8">
    <source>
        <dbReference type="SAM" id="MobiDB-lite"/>
    </source>
</evidence>
<evidence type="ECO:0000256" key="2">
    <source>
        <dbReference type="ARBA" id="ARBA00009918"/>
    </source>
</evidence>
<dbReference type="InParanoid" id="A0A1Y2AND4"/>
<comment type="caution">
    <text evidence="11">The sequence shown here is derived from an EMBL/GenBank/DDBJ whole genome shotgun (WGS) entry which is preliminary data.</text>
</comment>
<evidence type="ECO:0000256" key="6">
    <source>
        <dbReference type="ARBA" id="ARBA00022824"/>
    </source>
</evidence>
<gene>
    <name evidence="11" type="ORF">BCR39DRAFT_548093</name>
</gene>
<keyword evidence="12" id="KW-1185">Reference proteome</keyword>
<dbReference type="PANTHER" id="PTHR15414">
    <property type="entry name" value="OS-9-RELATED"/>
    <property type="match status" value="1"/>
</dbReference>
<evidence type="ECO:0000256" key="4">
    <source>
        <dbReference type="ARBA" id="ARBA00022729"/>
    </source>
</evidence>
<dbReference type="GO" id="GO:0005789">
    <property type="term" value="C:endoplasmic reticulum membrane"/>
    <property type="evidence" value="ECO:0007669"/>
    <property type="project" value="UniProtKB-SubCell"/>
</dbReference>
<accession>A0A1Y2AND4</accession>
<organism evidence="11 12">
    <name type="scientific">Naematelia encephala</name>
    <dbReference type="NCBI Taxonomy" id="71784"/>
    <lineage>
        <taxon>Eukaryota</taxon>
        <taxon>Fungi</taxon>
        <taxon>Dikarya</taxon>
        <taxon>Basidiomycota</taxon>
        <taxon>Agaricomycotina</taxon>
        <taxon>Tremellomycetes</taxon>
        <taxon>Tremellales</taxon>
        <taxon>Naemateliaceae</taxon>
        <taxon>Naematelia</taxon>
    </lineage>
</organism>
<dbReference type="STRING" id="71784.A0A1Y2AND4"/>
<keyword evidence="4 9" id="KW-0732">Signal</keyword>